<dbReference type="Pfam" id="PF07690">
    <property type="entry name" value="MFS_1"/>
    <property type="match status" value="1"/>
</dbReference>
<dbReference type="InterPro" id="IPR011701">
    <property type="entry name" value="MFS"/>
</dbReference>
<feature type="region of interest" description="Disordered" evidence="7">
    <location>
        <begin position="1"/>
        <end position="26"/>
    </location>
</feature>
<accession>A0A4Y8DDT2</accession>
<feature type="transmembrane region" description="Helical" evidence="8">
    <location>
        <begin position="104"/>
        <end position="123"/>
    </location>
</feature>
<feature type="transmembrane region" description="Helical" evidence="8">
    <location>
        <begin position="34"/>
        <end position="52"/>
    </location>
</feature>
<feature type="transmembrane region" description="Helical" evidence="8">
    <location>
        <begin position="201"/>
        <end position="220"/>
    </location>
</feature>
<dbReference type="GO" id="GO:0022857">
    <property type="term" value="F:transmembrane transporter activity"/>
    <property type="evidence" value="ECO:0007669"/>
    <property type="project" value="InterPro"/>
</dbReference>
<dbReference type="InterPro" id="IPR036259">
    <property type="entry name" value="MFS_trans_sf"/>
</dbReference>
<feature type="transmembrane region" description="Helical" evidence="8">
    <location>
        <begin position="272"/>
        <end position="294"/>
    </location>
</feature>
<evidence type="ECO:0000256" key="8">
    <source>
        <dbReference type="SAM" id="Phobius"/>
    </source>
</evidence>
<dbReference type="Proteomes" id="UP000297299">
    <property type="component" value="Unassembled WGS sequence"/>
</dbReference>
<protein>
    <recommendedName>
        <fullName evidence="9">Major facilitator superfamily (MFS) profile domain-containing protein</fullName>
    </recommendedName>
</protein>
<dbReference type="OrthoDB" id="10021397at2759"/>
<evidence type="ECO:0000256" key="2">
    <source>
        <dbReference type="ARBA" id="ARBA00007520"/>
    </source>
</evidence>
<comment type="similarity">
    <text evidence="2">Belongs to the major facilitator superfamily. TCR/Tet family.</text>
</comment>
<dbReference type="PANTHER" id="PTHR23501:SF12">
    <property type="entry name" value="MAJOR FACILITATOR SUPERFAMILY (MFS) PROFILE DOMAIN-CONTAINING PROTEIN-RELATED"/>
    <property type="match status" value="1"/>
</dbReference>
<feature type="compositionally biased region" description="Basic and acidic residues" evidence="7">
    <location>
        <begin position="1"/>
        <end position="21"/>
    </location>
</feature>
<feature type="transmembrane region" description="Helical" evidence="8">
    <location>
        <begin position="165"/>
        <end position="189"/>
    </location>
</feature>
<evidence type="ECO:0000256" key="6">
    <source>
        <dbReference type="ARBA" id="ARBA00023136"/>
    </source>
</evidence>
<feature type="transmembrane region" description="Helical" evidence="8">
    <location>
        <begin position="518"/>
        <end position="536"/>
    </location>
</feature>
<feature type="transmembrane region" description="Helical" evidence="8">
    <location>
        <begin position="350"/>
        <end position="369"/>
    </location>
</feature>
<feature type="transmembrane region" description="Helical" evidence="8">
    <location>
        <begin position="74"/>
        <end position="92"/>
    </location>
</feature>
<reference evidence="10 11" key="1">
    <citation type="submission" date="2017-11" db="EMBL/GenBank/DDBJ databases">
        <title>Comparative genomics of Botrytis spp.</title>
        <authorList>
            <person name="Valero-Jimenez C.A."/>
            <person name="Tapia P."/>
            <person name="Veloso J."/>
            <person name="Silva-Moreno E."/>
            <person name="Staats M."/>
            <person name="Valdes J.H."/>
            <person name="Van Kan J.A.L."/>
        </authorList>
    </citation>
    <scope>NUCLEOTIDE SEQUENCE [LARGE SCALE GENOMIC DNA]</scope>
    <source>
        <strain evidence="10 11">MUCL2830</strain>
    </source>
</reference>
<dbReference type="InterPro" id="IPR020846">
    <property type="entry name" value="MFS_dom"/>
</dbReference>
<dbReference type="GO" id="GO:0005886">
    <property type="term" value="C:plasma membrane"/>
    <property type="evidence" value="ECO:0007669"/>
    <property type="project" value="TreeGrafter"/>
</dbReference>
<comment type="subcellular location">
    <subcellularLocation>
        <location evidence="1">Membrane</location>
        <topology evidence="1">Multi-pass membrane protein</topology>
    </subcellularLocation>
</comment>
<feature type="transmembrane region" description="Helical" evidence="8">
    <location>
        <begin position="441"/>
        <end position="464"/>
    </location>
</feature>
<feature type="transmembrane region" description="Helical" evidence="8">
    <location>
        <begin position="407"/>
        <end position="429"/>
    </location>
</feature>
<dbReference type="AlphaFoldDB" id="A0A4Y8DDT2"/>
<keyword evidence="3" id="KW-0813">Transport</keyword>
<evidence type="ECO:0000256" key="1">
    <source>
        <dbReference type="ARBA" id="ARBA00004141"/>
    </source>
</evidence>
<keyword evidence="5 8" id="KW-1133">Transmembrane helix</keyword>
<dbReference type="EMBL" id="PHWZ01000048">
    <property type="protein sequence ID" value="TEY78490.1"/>
    <property type="molecule type" value="Genomic_DNA"/>
</dbReference>
<keyword evidence="6 8" id="KW-0472">Membrane</keyword>
<feature type="transmembrane region" description="Helical" evidence="8">
    <location>
        <begin position="129"/>
        <end position="153"/>
    </location>
</feature>
<evidence type="ECO:0000256" key="3">
    <source>
        <dbReference type="ARBA" id="ARBA00022448"/>
    </source>
</evidence>
<feature type="domain" description="Major facilitator superfamily (MFS) profile" evidence="9">
    <location>
        <begin position="39"/>
        <end position="541"/>
    </location>
</feature>
<keyword evidence="11" id="KW-1185">Reference proteome</keyword>
<dbReference type="Gene3D" id="1.20.1250.20">
    <property type="entry name" value="MFS general substrate transporter like domains"/>
    <property type="match status" value="1"/>
</dbReference>
<evidence type="ECO:0000313" key="11">
    <source>
        <dbReference type="Proteomes" id="UP000297299"/>
    </source>
</evidence>
<feature type="transmembrane region" description="Helical" evidence="8">
    <location>
        <begin position="241"/>
        <end position="266"/>
    </location>
</feature>
<evidence type="ECO:0000256" key="5">
    <source>
        <dbReference type="ARBA" id="ARBA00022989"/>
    </source>
</evidence>
<gene>
    <name evidence="10" type="ORF">BOTCAL_0048g00160</name>
</gene>
<name>A0A4Y8DDT2_9HELO</name>
<evidence type="ECO:0000313" key="10">
    <source>
        <dbReference type="EMBL" id="TEY78490.1"/>
    </source>
</evidence>
<proteinExistence type="inferred from homology"/>
<keyword evidence="4 8" id="KW-0812">Transmembrane</keyword>
<dbReference type="SUPFAM" id="SSF103473">
    <property type="entry name" value="MFS general substrate transporter"/>
    <property type="match status" value="2"/>
</dbReference>
<comment type="caution">
    <text evidence="10">The sequence shown here is derived from an EMBL/GenBank/DDBJ whole genome shotgun (WGS) entry which is preliminary data.</text>
</comment>
<feature type="transmembrane region" description="Helical" evidence="8">
    <location>
        <begin position="381"/>
        <end position="401"/>
    </location>
</feature>
<dbReference type="PANTHER" id="PTHR23501">
    <property type="entry name" value="MAJOR FACILITATOR SUPERFAMILY"/>
    <property type="match status" value="1"/>
</dbReference>
<evidence type="ECO:0000256" key="7">
    <source>
        <dbReference type="SAM" id="MobiDB-lite"/>
    </source>
</evidence>
<dbReference type="PROSITE" id="PS50850">
    <property type="entry name" value="MFS"/>
    <property type="match status" value="1"/>
</dbReference>
<evidence type="ECO:0000256" key="4">
    <source>
        <dbReference type="ARBA" id="ARBA00022692"/>
    </source>
</evidence>
<feature type="transmembrane region" description="Helical" evidence="8">
    <location>
        <begin position="315"/>
        <end position="338"/>
    </location>
</feature>
<sequence>MALSPEDHTEVLPSYPEDKQPPETTQRPRAMKSVVWFWLIMSLLSSDFLFALDNTIVADVQPRIILTLSEIDKLPWVSVAFALGAIGVNLLWSKLFSQFDNKMLFISGFIIFEIGSAICGSAPTMNALITGRAICGVGGMGLYLGTINITAFLTTDVERPVYMSFVGLTWGLGTMQVYTELMLFSPIIGGAFADSSGTWRWAFYINLCVGAIAAPAYIFLLPTFNPRPGFSIMSRVREIDFLGTLLIAGALVSLVMAIAFGGGVFYWQSSQIIGLFVCSGVLWTLFVLQQRFCVLTTHELRLFPVEFTKSWEMNILFAQMVFAQVIVYIPIYFIPLYFQFVRNDGALEAGVRLLPFVALLVFAVIFNGVAMSKFGYYMPWYLLGGVLSVIGGALLYTVTPFSSTSRIYGYSVIPAIGAGLFSQASLSVAQVKVKPTKVPHAVAYIGCAQIGGITLGLVISNTIFLNDATNKISSILPTHLRSEVQQAISGGGGNFFSTLSSDDKTKVLDAIVQSIDKVYILVVTAGACAVILSLFMKRERLFIEPSVPTNHMEELNEANSNAKDA</sequence>
<organism evidence="10 11">
    <name type="scientific">Botryotinia calthae</name>
    <dbReference type="NCBI Taxonomy" id="38488"/>
    <lineage>
        <taxon>Eukaryota</taxon>
        <taxon>Fungi</taxon>
        <taxon>Dikarya</taxon>
        <taxon>Ascomycota</taxon>
        <taxon>Pezizomycotina</taxon>
        <taxon>Leotiomycetes</taxon>
        <taxon>Helotiales</taxon>
        <taxon>Sclerotiniaceae</taxon>
        <taxon>Botryotinia</taxon>
    </lineage>
</organism>
<evidence type="ECO:0000259" key="9">
    <source>
        <dbReference type="PROSITE" id="PS50850"/>
    </source>
</evidence>